<proteinExistence type="predicted"/>
<dbReference type="NCBIfam" id="TIGR01554">
    <property type="entry name" value="major_cap_HK97"/>
    <property type="match status" value="1"/>
</dbReference>
<evidence type="ECO:0000313" key="4">
    <source>
        <dbReference type="Proteomes" id="UP001275315"/>
    </source>
</evidence>
<comment type="caution">
    <text evidence="3">The sequence shown here is derived from an EMBL/GenBank/DDBJ whole genome shotgun (WGS) entry which is preliminary data.</text>
</comment>
<name>A0ABU5CXQ4_9BACI</name>
<dbReference type="InterPro" id="IPR054612">
    <property type="entry name" value="Phage_capsid-like_C"/>
</dbReference>
<dbReference type="InterPro" id="IPR024455">
    <property type="entry name" value="Phage_capsid"/>
</dbReference>
<evidence type="ECO:0000256" key="1">
    <source>
        <dbReference type="ARBA" id="ARBA00004328"/>
    </source>
</evidence>
<dbReference type="SUPFAM" id="SSF56563">
    <property type="entry name" value="Major capsid protein gp5"/>
    <property type="match status" value="1"/>
</dbReference>
<sequence>MNRPVFTSAYAPTIETKAKSIAFGDFGYYWIADRQGRSFKRLNELFATTGQVGFLASQRVDGKLILPRSNQSLTTKIIKG</sequence>
<evidence type="ECO:0000259" key="2">
    <source>
        <dbReference type="Pfam" id="PF05065"/>
    </source>
</evidence>
<comment type="subcellular location">
    <subcellularLocation>
        <location evidence="1">Virion</location>
    </subcellularLocation>
</comment>
<gene>
    <name evidence="3" type="ORF">RWD45_21585</name>
</gene>
<keyword evidence="4" id="KW-1185">Reference proteome</keyword>
<evidence type="ECO:0000313" key="3">
    <source>
        <dbReference type="EMBL" id="MDY0410654.1"/>
    </source>
</evidence>
<feature type="domain" description="Phage capsid-like C-terminal" evidence="2">
    <location>
        <begin position="1"/>
        <end position="68"/>
    </location>
</feature>
<accession>A0ABU5CXQ4</accession>
<dbReference type="Proteomes" id="UP001275315">
    <property type="component" value="Unassembled WGS sequence"/>
</dbReference>
<dbReference type="EMBL" id="JAWDIQ010000004">
    <property type="protein sequence ID" value="MDY0410654.1"/>
    <property type="molecule type" value="Genomic_DNA"/>
</dbReference>
<dbReference type="Pfam" id="PF05065">
    <property type="entry name" value="Phage_capsid"/>
    <property type="match status" value="1"/>
</dbReference>
<protein>
    <submittedName>
        <fullName evidence="3">Phage major capsid protein</fullName>
    </submittedName>
</protein>
<organism evidence="3 4">
    <name type="scientific">Paracerasibacillus soli</name>
    <dbReference type="NCBI Taxonomy" id="480284"/>
    <lineage>
        <taxon>Bacteria</taxon>
        <taxon>Bacillati</taxon>
        <taxon>Bacillota</taxon>
        <taxon>Bacilli</taxon>
        <taxon>Bacillales</taxon>
        <taxon>Bacillaceae</taxon>
        <taxon>Paracerasibacillus</taxon>
    </lineage>
</organism>
<reference evidence="3 4" key="1">
    <citation type="submission" date="2023-10" db="EMBL/GenBank/DDBJ databases">
        <title>Virgibacillus soli CC-YMP-6 genome.</title>
        <authorList>
            <person name="Miliotis G."/>
            <person name="Sengupta P."/>
            <person name="Hameed A."/>
            <person name="Chuvochina M."/>
            <person name="Mcdonagh F."/>
            <person name="Simpson A.C."/>
            <person name="Singh N.K."/>
            <person name="Rekha P.D."/>
            <person name="Raman K."/>
            <person name="Hugenholtz P."/>
            <person name="Venkateswaran K."/>
        </authorList>
    </citation>
    <scope>NUCLEOTIDE SEQUENCE [LARGE SCALE GENOMIC DNA]</scope>
    <source>
        <strain evidence="3 4">CC-YMP-6</strain>
    </source>
</reference>